<dbReference type="GO" id="GO:0003727">
    <property type="term" value="F:single-stranded RNA binding"/>
    <property type="evidence" value="ECO:0007669"/>
    <property type="project" value="InterPro"/>
</dbReference>
<dbReference type="eggNOG" id="COG1188">
    <property type="taxonomic scope" value="Bacteria"/>
</dbReference>
<organism evidence="7 8">
    <name type="scientific">Coraliomargarita akajimensis (strain DSM 45221 / IAM 15411 / JCM 23193 / KCTC 12865 / 04OKA010-24)</name>
    <dbReference type="NCBI Taxonomy" id="583355"/>
    <lineage>
        <taxon>Bacteria</taxon>
        <taxon>Pseudomonadati</taxon>
        <taxon>Verrucomicrobiota</taxon>
        <taxon>Opitutia</taxon>
        <taxon>Puniceicoccales</taxon>
        <taxon>Coraliomargaritaceae</taxon>
        <taxon>Coraliomargarita</taxon>
    </lineage>
</organism>
<dbReference type="InterPro" id="IPR025708">
    <property type="entry name" value="HSP15"/>
</dbReference>
<dbReference type="Proteomes" id="UP000000925">
    <property type="component" value="Chromosome"/>
</dbReference>
<reference evidence="7 8" key="1">
    <citation type="journal article" date="2010" name="Stand. Genomic Sci.">
        <title>Complete genome sequence of Coraliomargarita akajimensis type strain (04OKA010-24).</title>
        <authorList>
            <person name="Mavromatis K."/>
            <person name="Abt B."/>
            <person name="Brambilla E."/>
            <person name="Lapidus A."/>
            <person name="Copeland A."/>
            <person name="Deshpande S."/>
            <person name="Nolan M."/>
            <person name="Lucas S."/>
            <person name="Tice H."/>
            <person name="Cheng J.F."/>
            <person name="Han C."/>
            <person name="Detter J.C."/>
            <person name="Woyke T."/>
            <person name="Goodwin L."/>
            <person name="Pitluck S."/>
            <person name="Held B."/>
            <person name="Brettin T."/>
            <person name="Tapia R."/>
            <person name="Ivanova N."/>
            <person name="Mikhailova N."/>
            <person name="Pati A."/>
            <person name="Liolios K."/>
            <person name="Chen A."/>
            <person name="Palaniappan K."/>
            <person name="Land M."/>
            <person name="Hauser L."/>
            <person name="Chang Y.J."/>
            <person name="Jeffries C.D."/>
            <person name="Rohde M."/>
            <person name="Goker M."/>
            <person name="Bristow J."/>
            <person name="Eisen J.A."/>
            <person name="Markowitz V."/>
            <person name="Hugenholtz P."/>
            <person name="Klenk H.P."/>
            <person name="Kyrpides N.C."/>
        </authorList>
    </citation>
    <scope>NUCLEOTIDE SEQUENCE [LARGE SCALE GENOMIC DNA]</scope>
    <source>
        <strain evidence="8">DSM 45221 / IAM 15411 / JCM 23193 / KCTC 12865</strain>
    </source>
</reference>
<dbReference type="SMART" id="SM00363">
    <property type="entry name" value="S4"/>
    <property type="match status" value="1"/>
</dbReference>
<comment type="similarity">
    <text evidence="1">Belongs to the HSP15 family.</text>
</comment>
<dbReference type="InterPro" id="IPR002942">
    <property type="entry name" value="S4_RNA-bd"/>
</dbReference>
<dbReference type="InterPro" id="IPR036986">
    <property type="entry name" value="S4_RNA-bd_sf"/>
</dbReference>
<dbReference type="KEGG" id="caa:Caka_1645"/>
<dbReference type="Gene3D" id="3.10.290.10">
    <property type="entry name" value="RNA-binding S4 domain"/>
    <property type="match status" value="1"/>
</dbReference>
<dbReference type="PROSITE" id="PS50889">
    <property type="entry name" value="S4"/>
    <property type="match status" value="1"/>
</dbReference>
<keyword evidence="8" id="KW-1185">Reference proteome</keyword>
<evidence type="ECO:0000256" key="2">
    <source>
        <dbReference type="ARBA" id="ARBA00022884"/>
    </source>
</evidence>
<dbReference type="CDD" id="cd00165">
    <property type="entry name" value="S4"/>
    <property type="match status" value="1"/>
</dbReference>
<dbReference type="GO" id="GO:0003677">
    <property type="term" value="F:DNA binding"/>
    <property type="evidence" value="ECO:0007669"/>
    <property type="project" value="UniProtKB-KW"/>
</dbReference>
<sequence length="136" mass="15519">MGQQQVSELPTESVRLDKWLWAVRLYKTRSDAAEACRGSAVRLNEQIAKPSAKVRIGDTVVARTKAITRTLYVVGLTEKRVGAPRVPEYMEDRTPQEAIDEAFEKRANARLFKHEGGGRPTKKDRRDIERLLDPDW</sequence>
<gene>
    <name evidence="7" type="ordered locus">Caka_1645</name>
</gene>
<feature type="region of interest" description="Disordered" evidence="5">
    <location>
        <begin position="112"/>
        <end position="136"/>
    </location>
</feature>
<dbReference type="EMBL" id="CP001998">
    <property type="protein sequence ID" value="ADE54664.1"/>
    <property type="molecule type" value="Genomic_DNA"/>
</dbReference>
<dbReference type="AlphaFoldDB" id="D5EJR5"/>
<evidence type="ECO:0000313" key="8">
    <source>
        <dbReference type="Proteomes" id="UP000000925"/>
    </source>
</evidence>
<dbReference type="GO" id="GO:0034605">
    <property type="term" value="P:cellular response to heat"/>
    <property type="evidence" value="ECO:0007669"/>
    <property type="project" value="InterPro"/>
</dbReference>
<dbReference type="OrthoDB" id="9797176at2"/>
<evidence type="ECO:0000259" key="6">
    <source>
        <dbReference type="SMART" id="SM00363"/>
    </source>
</evidence>
<accession>D5EJR5</accession>
<evidence type="ECO:0000256" key="1">
    <source>
        <dbReference type="ARBA" id="ARBA00008396"/>
    </source>
</evidence>
<keyword evidence="2 4" id="KW-0694">RNA-binding</keyword>
<dbReference type="PIRSF" id="PIRSF016821">
    <property type="entry name" value="HSP15"/>
    <property type="match status" value="1"/>
</dbReference>
<dbReference type="STRING" id="583355.Caka_1645"/>
<protein>
    <submittedName>
        <fullName evidence="7">RNA-binding S4 domain protein</fullName>
    </submittedName>
</protein>
<dbReference type="HOGENOM" id="CLU_101003_2_0_0"/>
<keyword evidence="3" id="KW-0238">DNA-binding</keyword>
<evidence type="ECO:0000256" key="3">
    <source>
        <dbReference type="ARBA" id="ARBA00023125"/>
    </source>
</evidence>
<feature type="compositionally biased region" description="Basic and acidic residues" evidence="5">
    <location>
        <begin position="124"/>
        <end position="136"/>
    </location>
</feature>
<evidence type="ECO:0000313" key="7">
    <source>
        <dbReference type="EMBL" id="ADE54664.1"/>
    </source>
</evidence>
<evidence type="ECO:0000256" key="5">
    <source>
        <dbReference type="SAM" id="MobiDB-lite"/>
    </source>
</evidence>
<name>D5EJR5_CORAD</name>
<dbReference type="GO" id="GO:0043023">
    <property type="term" value="F:ribosomal large subunit binding"/>
    <property type="evidence" value="ECO:0007669"/>
    <property type="project" value="InterPro"/>
</dbReference>
<dbReference type="Pfam" id="PF01479">
    <property type="entry name" value="S4"/>
    <property type="match status" value="1"/>
</dbReference>
<proteinExistence type="inferred from homology"/>
<feature type="domain" description="RNA-binding S4" evidence="6">
    <location>
        <begin position="14"/>
        <end position="73"/>
    </location>
</feature>
<dbReference type="SUPFAM" id="SSF55174">
    <property type="entry name" value="Alpha-L RNA-binding motif"/>
    <property type="match status" value="1"/>
</dbReference>
<evidence type="ECO:0000256" key="4">
    <source>
        <dbReference type="PROSITE-ProRule" id="PRU00182"/>
    </source>
</evidence>